<dbReference type="Proteomes" id="UP000541558">
    <property type="component" value="Unassembled WGS sequence"/>
</dbReference>
<evidence type="ECO:0000313" key="2">
    <source>
        <dbReference type="Proteomes" id="UP000541558"/>
    </source>
</evidence>
<name>A0A8H5B5L9_9AGAR</name>
<accession>A0A8H5B5L9</accession>
<keyword evidence="2" id="KW-1185">Reference proteome</keyword>
<protein>
    <submittedName>
        <fullName evidence="1">Uncharacterized protein</fullName>
    </submittedName>
</protein>
<comment type="caution">
    <text evidence="1">The sequence shown here is derived from an EMBL/GenBank/DDBJ whole genome shotgun (WGS) entry which is preliminary data.</text>
</comment>
<evidence type="ECO:0000313" key="1">
    <source>
        <dbReference type="EMBL" id="KAF5317034.1"/>
    </source>
</evidence>
<gene>
    <name evidence="1" type="ORF">D9611_003583</name>
</gene>
<proteinExistence type="predicted"/>
<organism evidence="1 2">
    <name type="scientific">Ephemerocybe angulata</name>
    <dbReference type="NCBI Taxonomy" id="980116"/>
    <lineage>
        <taxon>Eukaryota</taxon>
        <taxon>Fungi</taxon>
        <taxon>Dikarya</taxon>
        <taxon>Basidiomycota</taxon>
        <taxon>Agaricomycotina</taxon>
        <taxon>Agaricomycetes</taxon>
        <taxon>Agaricomycetidae</taxon>
        <taxon>Agaricales</taxon>
        <taxon>Agaricineae</taxon>
        <taxon>Psathyrellaceae</taxon>
        <taxon>Ephemerocybe</taxon>
    </lineage>
</organism>
<reference evidence="1 2" key="1">
    <citation type="journal article" date="2020" name="ISME J.">
        <title>Uncovering the hidden diversity of litter-decomposition mechanisms in mushroom-forming fungi.</title>
        <authorList>
            <person name="Floudas D."/>
            <person name="Bentzer J."/>
            <person name="Ahren D."/>
            <person name="Johansson T."/>
            <person name="Persson P."/>
            <person name="Tunlid A."/>
        </authorList>
    </citation>
    <scope>NUCLEOTIDE SEQUENCE [LARGE SCALE GENOMIC DNA]</scope>
    <source>
        <strain evidence="1 2">CBS 175.51</strain>
    </source>
</reference>
<dbReference type="EMBL" id="JAACJK010000219">
    <property type="protein sequence ID" value="KAF5317034.1"/>
    <property type="molecule type" value="Genomic_DNA"/>
</dbReference>
<dbReference type="AlphaFoldDB" id="A0A8H5B5L9"/>
<sequence>MTPFFSKSALRSWVPSDSPFMSSICLPRRRRMSTSPEAQPTSAPAHWGDALEPTRCVSIQRNPPGSMSLSGFLVRYPDSRSILDVTARTHPAFALPGDAAQSVRPLNPGSPNPGPSHFDVIINCRDFVVALDSSMTPARHLDSRFTFKLSTYVASPFRSAPSDPAFISAEIPIVHNPVLTGIRWRWIAFSRTGGPTALSLWFLGAFRLLFLGHAYRSPERLQEYSEIAD</sequence>